<proteinExistence type="predicted"/>
<evidence type="ECO:0000256" key="1">
    <source>
        <dbReference type="SAM" id="MobiDB-lite"/>
    </source>
</evidence>
<dbReference type="EMBL" id="LWDX02067269">
    <property type="protein sequence ID" value="OEL15309.1"/>
    <property type="molecule type" value="Genomic_DNA"/>
</dbReference>
<dbReference type="STRING" id="888268.A0A1E5UQZ0"/>
<evidence type="ECO:0000313" key="3">
    <source>
        <dbReference type="Proteomes" id="UP000095767"/>
    </source>
</evidence>
<comment type="caution">
    <text evidence="2">The sequence shown here is derived from an EMBL/GenBank/DDBJ whole genome shotgun (WGS) entry which is preliminary data.</text>
</comment>
<dbReference type="OrthoDB" id="688218at2759"/>
<protein>
    <submittedName>
        <fullName evidence="2">Uncharacterized protein</fullName>
    </submittedName>
</protein>
<keyword evidence="3" id="KW-1185">Reference proteome</keyword>
<reference evidence="2 3" key="1">
    <citation type="submission" date="2016-09" db="EMBL/GenBank/DDBJ databases">
        <title>The draft genome of Dichanthelium oligosanthes: A C3 panicoid grass species.</title>
        <authorList>
            <person name="Studer A.J."/>
            <person name="Schnable J.C."/>
            <person name="Brutnell T.P."/>
        </authorList>
    </citation>
    <scope>NUCLEOTIDE SEQUENCE [LARGE SCALE GENOMIC DNA]</scope>
    <source>
        <strain evidence="3">cv. Kellogg 1175</strain>
        <tissue evidence="2">Leaf</tissue>
    </source>
</reference>
<dbReference type="AlphaFoldDB" id="A0A1E5UQZ0"/>
<accession>A0A1E5UQZ0</accession>
<sequence length="148" mass="16675">MPSSSVRRLGGHRNPSPSSRVSRLGSAAFRRPVGGVPKPADRQHPLRNRPGLRRLATLLNRRARSKWRRIDLTASDGDVWNKRLRTATGRMALERSAGQCEAFSGHDAGRFLCYVAARAPLLRSLHVRPFRRFNIYHHSAHLVSRVIA</sequence>
<evidence type="ECO:0000313" key="2">
    <source>
        <dbReference type="EMBL" id="OEL15309.1"/>
    </source>
</evidence>
<organism evidence="2 3">
    <name type="scientific">Dichanthelium oligosanthes</name>
    <dbReference type="NCBI Taxonomy" id="888268"/>
    <lineage>
        <taxon>Eukaryota</taxon>
        <taxon>Viridiplantae</taxon>
        <taxon>Streptophyta</taxon>
        <taxon>Embryophyta</taxon>
        <taxon>Tracheophyta</taxon>
        <taxon>Spermatophyta</taxon>
        <taxon>Magnoliopsida</taxon>
        <taxon>Liliopsida</taxon>
        <taxon>Poales</taxon>
        <taxon>Poaceae</taxon>
        <taxon>PACMAD clade</taxon>
        <taxon>Panicoideae</taxon>
        <taxon>Panicodae</taxon>
        <taxon>Paniceae</taxon>
        <taxon>Dichantheliinae</taxon>
        <taxon>Dichanthelium</taxon>
    </lineage>
</organism>
<name>A0A1E5UQZ0_9POAL</name>
<feature type="region of interest" description="Disordered" evidence="1">
    <location>
        <begin position="1"/>
        <end position="51"/>
    </location>
</feature>
<dbReference type="Proteomes" id="UP000095767">
    <property type="component" value="Unassembled WGS sequence"/>
</dbReference>
<gene>
    <name evidence="2" type="ORF">BAE44_0023673</name>
</gene>